<dbReference type="Pfam" id="PF04143">
    <property type="entry name" value="Sulf_transp"/>
    <property type="match status" value="1"/>
</dbReference>
<dbReference type="EMBL" id="QZEW01000013">
    <property type="protein sequence ID" value="RJL19912.1"/>
    <property type="molecule type" value="Genomic_DNA"/>
</dbReference>
<feature type="transmembrane region" description="Helical" evidence="9">
    <location>
        <begin position="113"/>
        <end position="137"/>
    </location>
</feature>
<keyword evidence="2" id="KW-0813">Transport</keyword>
<evidence type="ECO:0000256" key="4">
    <source>
        <dbReference type="ARBA" id="ARBA00022519"/>
    </source>
</evidence>
<feature type="transmembrane region" description="Helical" evidence="9">
    <location>
        <begin position="184"/>
        <end position="205"/>
    </location>
</feature>
<comment type="subcellular location">
    <subcellularLocation>
        <location evidence="1">Cell inner membrane</location>
        <topology evidence="1">Multi-pass membrane protein</topology>
    </subcellularLocation>
</comment>
<dbReference type="OrthoDB" id="9794165at2"/>
<evidence type="ECO:0000256" key="9">
    <source>
        <dbReference type="SAM" id="Phobius"/>
    </source>
</evidence>
<evidence type="ECO:0000256" key="3">
    <source>
        <dbReference type="ARBA" id="ARBA00022475"/>
    </source>
</evidence>
<evidence type="ECO:0000313" key="11">
    <source>
        <dbReference type="Proteomes" id="UP000283587"/>
    </source>
</evidence>
<feature type="transmembrane region" description="Helical" evidence="9">
    <location>
        <begin position="264"/>
        <end position="286"/>
    </location>
</feature>
<keyword evidence="7 9" id="KW-0472">Membrane</keyword>
<keyword evidence="6 9" id="KW-1133">Transmembrane helix</keyword>
<dbReference type="PANTHER" id="PTHR30574:SF1">
    <property type="entry name" value="SULPHUR TRANSPORT DOMAIN-CONTAINING PROTEIN"/>
    <property type="match status" value="1"/>
</dbReference>
<dbReference type="AlphaFoldDB" id="A0A419AAE2"/>
<evidence type="ECO:0000256" key="7">
    <source>
        <dbReference type="ARBA" id="ARBA00023136"/>
    </source>
</evidence>
<dbReference type="GO" id="GO:0005886">
    <property type="term" value="C:plasma membrane"/>
    <property type="evidence" value="ECO:0007669"/>
    <property type="project" value="UniProtKB-SubCell"/>
</dbReference>
<dbReference type="RefSeq" id="WP_119896918.1">
    <property type="nucleotide sequence ID" value="NZ_QNRC01000010.1"/>
</dbReference>
<feature type="transmembrane region" description="Helical" evidence="9">
    <location>
        <begin position="144"/>
        <end position="164"/>
    </location>
</feature>
<evidence type="ECO:0000256" key="1">
    <source>
        <dbReference type="ARBA" id="ARBA00004429"/>
    </source>
</evidence>
<organism evidence="10 11">
    <name type="scientific">Paracoccus siganidrum</name>
    <dbReference type="NCBI Taxonomy" id="1276757"/>
    <lineage>
        <taxon>Bacteria</taxon>
        <taxon>Pseudomonadati</taxon>
        <taxon>Pseudomonadota</taxon>
        <taxon>Alphaproteobacteria</taxon>
        <taxon>Rhodobacterales</taxon>
        <taxon>Paracoccaceae</taxon>
        <taxon>Paracoccus</taxon>
    </lineage>
</organism>
<evidence type="ECO:0000256" key="2">
    <source>
        <dbReference type="ARBA" id="ARBA00022448"/>
    </source>
</evidence>
<gene>
    <name evidence="10" type="ORF">D3P05_04115</name>
</gene>
<sequence>MPLTSRPLVAAAAIAALIAILLSLPERDALGRSLPVSFALGAGFGLVLQRSRFCFWCIARDWFADRDPRGLLGIIAALAVGAIGYAAVFGAWLPDPFAGRLPPDAHIGPVSLTLALGAFVFGIGMALSGSCISAHLYRLGEGAFGSVVALLGALAGFVLGFLSWNTLYLLDIHRARVIWLSAWLGHSGALAATLAVLGATALWLSRQPGAEAQDPPDPRPALARRWPAVVGGILVGWIAVLAYFRVGPLGVTAELGSVARTSAMAVGLLPTVLHGLDGFAGCATVVKETLLSRNGVFVIGMVLGSTVAATLAGDWKPAWPGLRAVPRLLLGGVLLGWGAMVALGCTVGVLLSGIMAGALSGWIFLLACLAGAWIGWRARNWATGG</sequence>
<evidence type="ECO:0000256" key="8">
    <source>
        <dbReference type="ARBA" id="ARBA00035655"/>
    </source>
</evidence>
<feature type="transmembrane region" description="Helical" evidence="9">
    <location>
        <begin position="71"/>
        <end position="93"/>
    </location>
</feature>
<dbReference type="PANTHER" id="PTHR30574">
    <property type="entry name" value="INNER MEMBRANE PROTEIN YEDE"/>
    <property type="match status" value="1"/>
</dbReference>
<accession>A0A419AAE2</accession>
<protein>
    <submittedName>
        <fullName evidence="10">YeeE/YedE family protein</fullName>
    </submittedName>
</protein>
<keyword evidence="4" id="KW-0997">Cell inner membrane</keyword>
<name>A0A419AAE2_9RHOB</name>
<keyword evidence="5 9" id="KW-0812">Transmembrane</keyword>
<keyword evidence="11" id="KW-1185">Reference proteome</keyword>
<evidence type="ECO:0000256" key="5">
    <source>
        <dbReference type="ARBA" id="ARBA00022692"/>
    </source>
</evidence>
<feature type="transmembrane region" description="Helical" evidence="9">
    <location>
        <begin position="226"/>
        <end position="244"/>
    </location>
</feature>
<comment type="caution">
    <text evidence="10">The sequence shown here is derived from an EMBL/GenBank/DDBJ whole genome shotgun (WGS) entry which is preliminary data.</text>
</comment>
<keyword evidence="3" id="KW-1003">Cell membrane</keyword>
<feature type="transmembrane region" description="Helical" evidence="9">
    <location>
        <begin position="35"/>
        <end position="59"/>
    </location>
</feature>
<proteinExistence type="inferred from homology"/>
<feature type="transmembrane region" description="Helical" evidence="9">
    <location>
        <begin position="295"/>
        <end position="313"/>
    </location>
</feature>
<dbReference type="Proteomes" id="UP000283587">
    <property type="component" value="Unassembled WGS sequence"/>
</dbReference>
<reference evidence="11" key="1">
    <citation type="submission" date="2018-09" db="EMBL/GenBank/DDBJ databases">
        <title>Paracoccus onubensis nov. sp. a moderate halophilic bacterium isolated from Gruta de las Maravillas (Aracena, Spain).</title>
        <authorList>
            <person name="Jurado V."/>
            <person name="Gutierrez-Patricio S."/>
            <person name="Gonzalez-Pimentel J.L."/>
            <person name="Miller A.Z."/>
            <person name="Laiz L."/>
            <person name="Saiz-Jimenez C."/>
        </authorList>
    </citation>
    <scope>NUCLEOTIDE SEQUENCE [LARGE SCALE GENOMIC DNA]</scope>
    <source>
        <strain evidence="11">DSM 26381</strain>
    </source>
</reference>
<feature type="transmembrane region" description="Helical" evidence="9">
    <location>
        <begin position="328"/>
        <end position="351"/>
    </location>
</feature>
<evidence type="ECO:0000313" key="10">
    <source>
        <dbReference type="EMBL" id="RJL19912.1"/>
    </source>
</evidence>
<comment type="similarity">
    <text evidence="8">Belongs to the TsuA/YedE (TC 9.B.102) family.</text>
</comment>
<feature type="transmembrane region" description="Helical" evidence="9">
    <location>
        <begin position="358"/>
        <end position="376"/>
    </location>
</feature>
<dbReference type="InterPro" id="IPR007272">
    <property type="entry name" value="Sulf_transp_TsuA/YedE"/>
</dbReference>
<evidence type="ECO:0000256" key="6">
    <source>
        <dbReference type="ARBA" id="ARBA00022989"/>
    </source>
</evidence>